<evidence type="ECO:0000256" key="1">
    <source>
        <dbReference type="ARBA" id="ARBA00010088"/>
    </source>
</evidence>
<dbReference type="Proteomes" id="UP000184330">
    <property type="component" value="Unassembled WGS sequence"/>
</dbReference>
<dbReference type="Gene3D" id="3.40.50.1820">
    <property type="entry name" value="alpha/beta hydrolase"/>
    <property type="match status" value="1"/>
</dbReference>
<dbReference type="PANTHER" id="PTHR43248:SF25">
    <property type="entry name" value="AB HYDROLASE-1 DOMAIN-CONTAINING PROTEIN-RELATED"/>
    <property type="match status" value="1"/>
</dbReference>
<dbReference type="InterPro" id="IPR051601">
    <property type="entry name" value="Serine_prot/Carboxylest_S33"/>
</dbReference>
<dbReference type="InterPro" id="IPR029058">
    <property type="entry name" value="AB_hydrolase_fold"/>
</dbReference>
<evidence type="ECO:0000256" key="2">
    <source>
        <dbReference type="ARBA" id="ARBA00022801"/>
    </source>
</evidence>
<dbReference type="AlphaFoldDB" id="A0A1L7WGG4"/>
<accession>A0A1L7WGG4</accession>
<keyword evidence="2" id="KW-0378">Hydrolase</keyword>
<dbReference type="GO" id="GO:0016787">
    <property type="term" value="F:hydrolase activity"/>
    <property type="evidence" value="ECO:0007669"/>
    <property type="project" value="UniProtKB-KW"/>
</dbReference>
<name>A0A1L7WGG4_9HELO</name>
<sequence>MPTLKQMLWPVACFIVLLAIIAHPVLNVLYARWESDLGPKYGWNSKLMTRFADLTPSTNLTWSSCFHSPFNPSIPPYQCAVFDVPLDYEDPKGPRAYVPLIRFPATNRSSYQGMVLYNPGGPGRSGIDSLRGKEGFLRSGVPNTFDIIAWEPRGVQYRQVFRPVASGAFILIFCYSMPMADCSADSDLYIRAASDLVEDDGICNEYLKTNKVFGPKCPENLNAVASHMGTGVVVKDMLAIVDAFSASESAKGLRDASLLNFWGLSYGSFIGQTFASLFPDRVGRVVLDGILNPDDYLFDQQTTKHTDTDHAFLSFFMFCYRAGHACSYHTGSSAYDIFERFKGAMNRIHDTRLSWLIKFRIFKSLNSPERGFPKIANDLKLLDDSKLEHDAAARQKLSSEFEKSNPFNDRMHPSHIGTKCSDTSGTRYNSNVLESSIAFYKNESFIGSEAAILGGRSCIQWLANAKGIYAGPFGGKTKNPMLVVSNTLDFKTPLENGYTCVQKFPGAELLTVHGTGHTSPELNNSCAFQKIATYFKTGAVPGEDNHCPEEPGPWNVTIEPFETHPDWLDMKRDMAKIRAKSVEGDQWKKCW</sequence>
<evidence type="ECO:0000259" key="3">
    <source>
        <dbReference type="Pfam" id="PF08386"/>
    </source>
</evidence>
<feature type="domain" description="Peptidase S33 tripeptidyl aminopeptidase-like C-terminal" evidence="3">
    <location>
        <begin position="456"/>
        <end position="547"/>
    </location>
</feature>
<evidence type="ECO:0000313" key="5">
    <source>
        <dbReference type="Proteomes" id="UP000184330"/>
    </source>
</evidence>
<evidence type="ECO:0000313" key="4">
    <source>
        <dbReference type="EMBL" id="CZR51827.1"/>
    </source>
</evidence>
<comment type="similarity">
    <text evidence="1">Belongs to the peptidase S33 family.</text>
</comment>
<organism evidence="4 5">
    <name type="scientific">Phialocephala subalpina</name>
    <dbReference type="NCBI Taxonomy" id="576137"/>
    <lineage>
        <taxon>Eukaryota</taxon>
        <taxon>Fungi</taxon>
        <taxon>Dikarya</taxon>
        <taxon>Ascomycota</taxon>
        <taxon>Pezizomycotina</taxon>
        <taxon>Leotiomycetes</taxon>
        <taxon>Helotiales</taxon>
        <taxon>Mollisiaceae</taxon>
        <taxon>Phialocephala</taxon>
        <taxon>Phialocephala fortinii species complex</taxon>
    </lineage>
</organism>
<dbReference type="PANTHER" id="PTHR43248">
    <property type="entry name" value="2-SUCCINYL-6-HYDROXY-2,4-CYCLOHEXADIENE-1-CARBOXYLATE SYNTHASE"/>
    <property type="match status" value="1"/>
</dbReference>
<dbReference type="OrthoDB" id="425534at2759"/>
<dbReference type="Pfam" id="PF08386">
    <property type="entry name" value="Abhydrolase_4"/>
    <property type="match status" value="1"/>
</dbReference>
<keyword evidence="5" id="KW-1185">Reference proteome</keyword>
<gene>
    <name evidence="4" type="ORF">PAC_01704</name>
</gene>
<proteinExistence type="inferred from homology"/>
<dbReference type="InterPro" id="IPR013595">
    <property type="entry name" value="Pept_S33_TAP-like_C"/>
</dbReference>
<reference evidence="4 5" key="1">
    <citation type="submission" date="2016-03" db="EMBL/GenBank/DDBJ databases">
        <authorList>
            <person name="Ploux O."/>
        </authorList>
    </citation>
    <scope>NUCLEOTIDE SEQUENCE [LARGE SCALE GENOMIC DNA]</scope>
    <source>
        <strain evidence="4 5">UAMH 11012</strain>
    </source>
</reference>
<dbReference type="STRING" id="576137.A0A1L7WGG4"/>
<dbReference type="EMBL" id="FJOG01000002">
    <property type="protein sequence ID" value="CZR51827.1"/>
    <property type="molecule type" value="Genomic_DNA"/>
</dbReference>
<dbReference type="SUPFAM" id="SSF53474">
    <property type="entry name" value="alpha/beta-Hydrolases"/>
    <property type="match status" value="1"/>
</dbReference>
<protein>
    <recommendedName>
        <fullName evidence="3">Peptidase S33 tripeptidyl aminopeptidase-like C-terminal domain-containing protein</fullName>
    </recommendedName>
</protein>